<keyword evidence="4 5" id="KW-0131">Cell cycle</keyword>
<evidence type="ECO:0000313" key="6">
    <source>
        <dbReference type="EMBL" id="KRM77165.1"/>
    </source>
</evidence>
<comment type="similarity">
    <text evidence="5">Belongs to the ScpB family.</text>
</comment>
<keyword evidence="3 5" id="KW-0159">Chromosome partition</keyword>
<evidence type="ECO:0000256" key="3">
    <source>
        <dbReference type="ARBA" id="ARBA00022829"/>
    </source>
</evidence>
<dbReference type="EMBL" id="AYYR01000013">
    <property type="protein sequence ID" value="KRM77165.1"/>
    <property type="molecule type" value="Genomic_DNA"/>
</dbReference>
<dbReference type="PANTHER" id="PTHR34298:SF2">
    <property type="entry name" value="SEGREGATION AND CONDENSATION PROTEIN B"/>
    <property type="match status" value="1"/>
</dbReference>
<protein>
    <recommendedName>
        <fullName evidence="5">Segregation and condensation protein B</fullName>
    </recommendedName>
</protein>
<accession>A0A0R2BCM2</accession>
<proteinExistence type="inferred from homology"/>
<dbReference type="PANTHER" id="PTHR34298">
    <property type="entry name" value="SEGREGATION AND CONDENSATION PROTEIN B"/>
    <property type="match status" value="1"/>
</dbReference>
<dbReference type="PIRSF" id="PIRSF019345">
    <property type="entry name" value="ScpB"/>
    <property type="match status" value="1"/>
</dbReference>
<comment type="function">
    <text evidence="5">Participates in chromosomal partition during cell division. May act via the formation of a condensin-like complex containing Smc and ScpA that pull DNA away from mid-cell into both cell halves.</text>
</comment>
<dbReference type="HAMAP" id="MF_01804">
    <property type="entry name" value="ScpB"/>
    <property type="match status" value="1"/>
</dbReference>
<comment type="subcellular location">
    <subcellularLocation>
        <location evidence="5">Cytoplasm</location>
    </subcellularLocation>
    <text evidence="5">Associated with two foci at the outer edges of the nucleoid region in young cells, and at four foci within both cell halves in older cells.</text>
</comment>
<evidence type="ECO:0000256" key="1">
    <source>
        <dbReference type="ARBA" id="ARBA00022490"/>
    </source>
</evidence>
<keyword evidence="1 5" id="KW-0963">Cytoplasm</keyword>
<dbReference type="STRING" id="33960.TY91_07195"/>
<reference evidence="6 7" key="1">
    <citation type="journal article" date="2015" name="Genome Announc.">
        <title>Expanding the biotechnology potential of lactobacilli through comparative genomics of 213 strains and associated genera.</title>
        <authorList>
            <person name="Sun Z."/>
            <person name="Harris H.M."/>
            <person name="McCann A."/>
            <person name="Guo C."/>
            <person name="Argimon S."/>
            <person name="Zhang W."/>
            <person name="Yang X."/>
            <person name="Jeffery I.B."/>
            <person name="Cooney J.C."/>
            <person name="Kagawa T.F."/>
            <person name="Liu W."/>
            <person name="Song Y."/>
            <person name="Salvetti E."/>
            <person name="Wrobel A."/>
            <person name="Rasinkangas P."/>
            <person name="Parkhill J."/>
            <person name="Rea M.C."/>
            <person name="O'Sullivan O."/>
            <person name="Ritari J."/>
            <person name="Douillard F.P."/>
            <person name="Paul Ross R."/>
            <person name="Yang R."/>
            <person name="Briner A.E."/>
            <person name="Felis G.E."/>
            <person name="de Vos W.M."/>
            <person name="Barrangou R."/>
            <person name="Klaenhammer T.R."/>
            <person name="Caufield P.W."/>
            <person name="Cui Y."/>
            <person name="Zhang H."/>
            <person name="O'Toole P.W."/>
        </authorList>
    </citation>
    <scope>NUCLEOTIDE SEQUENCE [LARGE SCALE GENOMIC DNA]</scope>
    <source>
        <strain evidence="6 7">DSM 20515</strain>
    </source>
</reference>
<evidence type="ECO:0000313" key="7">
    <source>
        <dbReference type="Proteomes" id="UP000051845"/>
    </source>
</evidence>
<dbReference type="GO" id="GO:0051304">
    <property type="term" value="P:chromosome separation"/>
    <property type="evidence" value="ECO:0007669"/>
    <property type="project" value="InterPro"/>
</dbReference>
<evidence type="ECO:0000256" key="5">
    <source>
        <dbReference type="HAMAP-Rule" id="MF_01804"/>
    </source>
</evidence>
<gene>
    <name evidence="5" type="primary">scpB</name>
    <name evidence="6" type="ORF">FC82_GL000407</name>
</gene>
<dbReference type="Proteomes" id="UP000051845">
    <property type="component" value="Unassembled WGS sequence"/>
</dbReference>
<dbReference type="GO" id="GO:0051301">
    <property type="term" value="P:cell division"/>
    <property type="evidence" value="ECO:0007669"/>
    <property type="project" value="UniProtKB-KW"/>
</dbReference>
<dbReference type="InterPro" id="IPR005234">
    <property type="entry name" value="ScpB_csome_segregation"/>
</dbReference>
<dbReference type="GO" id="GO:0005737">
    <property type="term" value="C:cytoplasm"/>
    <property type="evidence" value="ECO:0007669"/>
    <property type="project" value="UniProtKB-SubCell"/>
</dbReference>
<comment type="caution">
    <text evidence="6">The sequence shown here is derived from an EMBL/GenBank/DDBJ whole genome shotgun (WGS) entry which is preliminary data.</text>
</comment>
<dbReference type="AlphaFoldDB" id="A0A0R2BCM2"/>
<keyword evidence="2 5" id="KW-0132">Cell division</keyword>
<sequence>MTKLQEIEGLLFVSGDEGLTIKELAGLTGLMVPAVNQLLGKLNQKYTDDADSALVILANNDTVRLGTKGELANVVSNYFEAPNSTGLSQASLEVLAIIAYQQPITRIEIDEVRGVQSSGTLNKLLLRQLVTETGRKKGPGRPKLYGTTNYFLDYFGLKQLADMPPLPEAQEDKPAESNLFMKQFNDQFNVEDDQTNG</sequence>
<dbReference type="RefSeq" id="WP_054758686.1">
    <property type="nucleotide sequence ID" value="NZ_AYYR01000013.1"/>
</dbReference>
<dbReference type="InterPro" id="IPR036390">
    <property type="entry name" value="WH_DNA-bd_sf"/>
</dbReference>
<dbReference type="GO" id="GO:0006260">
    <property type="term" value="P:DNA replication"/>
    <property type="evidence" value="ECO:0007669"/>
    <property type="project" value="UniProtKB-UniRule"/>
</dbReference>
<dbReference type="NCBIfam" id="TIGR00281">
    <property type="entry name" value="SMC-Scp complex subunit ScpB"/>
    <property type="match status" value="1"/>
</dbReference>
<comment type="subunit">
    <text evidence="5">Homodimer. Homodimerization may be required to stabilize the binding of ScpA to the Smc head domains. Component of a cohesin-like complex composed of ScpA, ScpB and the Smc homodimer, in which ScpA and ScpB bind to the head domain of Smc. The presence of the three proteins is required for the association of the complex with DNA.</text>
</comment>
<dbReference type="PATRIC" id="fig|1423733.4.peg.429"/>
<dbReference type="Pfam" id="PF04079">
    <property type="entry name" value="SMC_ScpB"/>
    <property type="match status" value="1"/>
</dbReference>
<evidence type="ECO:0000256" key="2">
    <source>
        <dbReference type="ARBA" id="ARBA00022618"/>
    </source>
</evidence>
<dbReference type="InterPro" id="IPR036388">
    <property type="entry name" value="WH-like_DNA-bd_sf"/>
</dbReference>
<dbReference type="SUPFAM" id="SSF46785">
    <property type="entry name" value="Winged helix' DNA-binding domain"/>
    <property type="match status" value="2"/>
</dbReference>
<name>A0A0R2BCM2_SECCO</name>
<evidence type="ECO:0000256" key="4">
    <source>
        <dbReference type="ARBA" id="ARBA00023306"/>
    </source>
</evidence>
<dbReference type="Gene3D" id="1.10.10.10">
    <property type="entry name" value="Winged helix-like DNA-binding domain superfamily/Winged helix DNA-binding domain"/>
    <property type="match status" value="2"/>
</dbReference>
<organism evidence="6 7">
    <name type="scientific">Secundilactobacillus collinoides DSM 20515 = JCM 1123</name>
    <dbReference type="NCBI Taxonomy" id="1423733"/>
    <lineage>
        <taxon>Bacteria</taxon>
        <taxon>Bacillati</taxon>
        <taxon>Bacillota</taxon>
        <taxon>Bacilli</taxon>
        <taxon>Lactobacillales</taxon>
        <taxon>Lactobacillaceae</taxon>
        <taxon>Secundilactobacillus</taxon>
    </lineage>
</organism>